<gene>
    <name evidence="2" type="primary">gb17166</name>
    <name evidence="2" type="ORF">PR202_gb17166</name>
</gene>
<evidence type="ECO:0000256" key="1">
    <source>
        <dbReference type="SAM" id="MobiDB-lite"/>
    </source>
</evidence>
<feature type="compositionally biased region" description="Pro residues" evidence="1">
    <location>
        <begin position="27"/>
        <end position="36"/>
    </location>
</feature>
<dbReference type="AlphaFoldDB" id="A0AAV5F278"/>
<keyword evidence="3" id="KW-1185">Reference proteome</keyword>
<reference evidence="2" key="1">
    <citation type="journal article" date="2018" name="DNA Res.">
        <title>Multiple hybrid de novo genome assembly of finger millet, an orphan allotetraploid crop.</title>
        <authorList>
            <person name="Hatakeyama M."/>
            <person name="Aluri S."/>
            <person name="Balachadran M.T."/>
            <person name="Sivarajan S.R."/>
            <person name="Patrignani A."/>
            <person name="Gruter S."/>
            <person name="Poveda L."/>
            <person name="Shimizu-Inatsugi R."/>
            <person name="Baeten J."/>
            <person name="Francoijs K.J."/>
            <person name="Nataraja K.N."/>
            <person name="Reddy Y.A.N."/>
            <person name="Phadnis S."/>
            <person name="Ravikumar R.L."/>
            <person name="Schlapbach R."/>
            <person name="Sreeman S.M."/>
            <person name="Shimizu K.K."/>
        </authorList>
    </citation>
    <scope>NUCLEOTIDE SEQUENCE</scope>
</reference>
<protein>
    <submittedName>
        <fullName evidence="2">Uncharacterized protein</fullName>
    </submittedName>
</protein>
<feature type="region of interest" description="Disordered" evidence="1">
    <location>
        <begin position="75"/>
        <end position="120"/>
    </location>
</feature>
<proteinExistence type="predicted"/>
<feature type="compositionally biased region" description="Basic residues" evidence="1">
    <location>
        <begin position="12"/>
        <end position="24"/>
    </location>
</feature>
<dbReference type="Proteomes" id="UP001054889">
    <property type="component" value="Unassembled WGS sequence"/>
</dbReference>
<evidence type="ECO:0000313" key="3">
    <source>
        <dbReference type="Proteomes" id="UP001054889"/>
    </source>
</evidence>
<name>A0AAV5F278_ELECO</name>
<feature type="compositionally biased region" description="Basic and acidic residues" evidence="1">
    <location>
        <begin position="37"/>
        <end position="49"/>
    </location>
</feature>
<feature type="region of interest" description="Disordered" evidence="1">
    <location>
        <begin position="1"/>
        <end position="57"/>
    </location>
</feature>
<evidence type="ECO:0000313" key="2">
    <source>
        <dbReference type="EMBL" id="GJN28984.1"/>
    </source>
</evidence>
<organism evidence="2 3">
    <name type="scientific">Eleusine coracana subsp. coracana</name>
    <dbReference type="NCBI Taxonomy" id="191504"/>
    <lineage>
        <taxon>Eukaryota</taxon>
        <taxon>Viridiplantae</taxon>
        <taxon>Streptophyta</taxon>
        <taxon>Embryophyta</taxon>
        <taxon>Tracheophyta</taxon>
        <taxon>Spermatophyta</taxon>
        <taxon>Magnoliopsida</taxon>
        <taxon>Liliopsida</taxon>
        <taxon>Poales</taxon>
        <taxon>Poaceae</taxon>
        <taxon>PACMAD clade</taxon>
        <taxon>Chloridoideae</taxon>
        <taxon>Cynodonteae</taxon>
        <taxon>Eleusininae</taxon>
        <taxon>Eleusine</taxon>
    </lineage>
</organism>
<reference evidence="2" key="2">
    <citation type="submission" date="2021-12" db="EMBL/GenBank/DDBJ databases">
        <title>Resequencing data analysis of finger millet.</title>
        <authorList>
            <person name="Hatakeyama M."/>
            <person name="Aluri S."/>
            <person name="Balachadran M.T."/>
            <person name="Sivarajan S.R."/>
            <person name="Poveda L."/>
            <person name="Shimizu-Inatsugi R."/>
            <person name="Schlapbach R."/>
            <person name="Sreeman S.M."/>
            <person name="Shimizu K.K."/>
        </authorList>
    </citation>
    <scope>NUCLEOTIDE SEQUENCE</scope>
</reference>
<sequence length="120" mass="13432">MTRGPPTSYLTTRRRRTSHGRRAVRSWPPPTKPPRPVAREAPNHFEKKWNGPCPNHGFPVKNLLKDCSMMKRFLRKEAKKGDAEKPPKPGGQDPTGDDDDEQGGPVFPNPKAGHMIFTGP</sequence>
<dbReference type="EMBL" id="BQKI01000081">
    <property type="protein sequence ID" value="GJN28984.1"/>
    <property type="molecule type" value="Genomic_DNA"/>
</dbReference>
<feature type="compositionally biased region" description="Basic and acidic residues" evidence="1">
    <location>
        <begin position="75"/>
        <end position="87"/>
    </location>
</feature>
<comment type="caution">
    <text evidence="2">The sequence shown here is derived from an EMBL/GenBank/DDBJ whole genome shotgun (WGS) entry which is preliminary data.</text>
</comment>
<accession>A0AAV5F278</accession>